<dbReference type="GO" id="GO:0005637">
    <property type="term" value="C:nuclear inner membrane"/>
    <property type="evidence" value="ECO:0007669"/>
    <property type="project" value="UniProtKB-SubCell"/>
</dbReference>
<accession>A0AAV8X6K1</accession>
<dbReference type="EMBL" id="JANEYF010003732">
    <property type="protein sequence ID" value="KAJ8934326.1"/>
    <property type="molecule type" value="Genomic_DNA"/>
</dbReference>
<keyword evidence="6" id="KW-0238">DNA-binding</keyword>
<organism evidence="12 13">
    <name type="scientific">Rhamnusium bicolor</name>
    <dbReference type="NCBI Taxonomy" id="1586634"/>
    <lineage>
        <taxon>Eukaryota</taxon>
        <taxon>Metazoa</taxon>
        <taxon>Ecdysozoa</taxon>
        <taxon>Arthropoda</taxon>
        <taxon>Hexapoda</taxon>
        <taxon>Insecta</taxon>
        <taxon>Pterygota</taxon>
        <taxon>Neoptera</taxon>
        <taxon>Endopterygota</taxon>
        <taxon>Coleoptera</taxon>
        <taxon>Polyphaga</taxon>
        <taxon>Cucujiformia</taxon>
        <taxon>Chrysomeloidea</taxon>
        <taxon>Cerambycidae</taxon>
        <taxon>Lepturinae</taxon>
        <taxon>Rhagiini</taxon>
        <taxon>Rhamnusium</taxon>
    </lineage>
</organism>
<keyword evidence="4 11" id="KW-0812">Transmembrane</keyword>
<evidence type="ECO:0000256" key="2">
    <source>
        <dbReference type="ARBA" id="ARBA00005402"/>
    </source>
</evidence>
<dbReference type="PANTHER" id="PTHR21257">
    <property type="entry name" value="DELTA(14)-STEROL REDUCTASE"/>
    <property type="match status" value="1"/>
</dbReference>
<dbReference type="Gene3D" id="1.20.120.1630">
    <property type="match status" value="1"/>
</dbReference>
<proteinExistence type="inferred from homology"/>
<evidence type="ECO:0000313" key="12">
    <source>
        <dbReference type="EMBL" id="KAJ8934326.1"/>
    </source>
</evidence>
<dbReference type="GO" id="GO:0050613">
    <property type="term" value="F:Delta14-sterol reductase activity"/>
    <property type="evidence" value="ECO:0007669"/>
    <property type="project" value="TreeGrafter"/>
</dbReference>
<keyword evidence="9" id="KW-0539">Nucleus</keyword>
<evidence type="ECO:0000256" key="5">
    <source>
        <dbReference type="ARBA" id="ARBA00022989"/>
    </source>
</evidence>
<comment type="similarity">
    <text evidence="2">Belongs to the ERG4/ERG24 family.</text>
</comment>
<dbReference type="AlphaFoldDB" id="A0AAV8X6K1"/>
<feature type="transmembrane region" description="Helical" evidence="11">
    <location>
        <begin position="500"/>
        <end position="519"/>
    </location>
</feature>
<evidence type="ECO:0000256" key="6">
    <source>
        <dbReference type="ARBA" id="ARBA00023125"/>
    </source>
</evidence>
<feature type="transmembrane region" description="Helical" evidence="11">
    <location>
        <begin position="433"/>
        <end position="458"/>
    </location>
</feature>
<dbReference type="FunFam" id="1.20.120.1630:FF:000013">
    <property type="entry name" value="Lamin-B receptor-like Protein"/>
    <property type="match status" value="1"/>
</dbReference>
<dbReference type="GO" id="GO:0005789">
    <property type="term" value="C:endoplasmic reticulum membrane"/>
    <property type="evidence" value="ECO:0007669"/>
    <property type="project" value="TreeGrafter"/>
</dbReference>
<keyword evidence="7 11" id="KW-0472">Membrane</keyword>
<feature type="compositionally biased region" description="Basic and acidic residues" evidence="10">
    <location>
        <begin position="105"/>
        <end position="118"/>
    </location>
</feature>
<dbReference type="Proteomes" id="UP001162156">
    <property type="component" value="Unassembled WGS sequence"/>
</dbReference>
<feature type="transmembrane region" description="Helical" evidence="11">
    <location>
        <begin position="570"/>
        <end position="598"/>
    </location>
</feature>
<evidence type="ECO:0008006" key="14">
    <source>
        <dbReference type="Google" id="ProtNLM"/>
    </source>
</evidence>
<evidence type="ECO:0000256" key="4">
    <source>
        <dbReference type="ARBA" id="ARBA00022692"/>
    </source>
</evidence>
<comment type="subcellular location">
    <subcellularLocation>
        <location evidence="1">Nucleus inner membrane</location>
        <topology evidence="1">Multi-pass membrane protein</topology>
    </subcellularLocation>
</comment>
<keyword evidence="8" id="KW-0675">Receptor</keyword>
<feature type="transmembrane region" description="Helical" evidence="11">
    <location>
        <begin position="264"/>
        <end position="285"/>
    </location>
</feature>
<feature type="compositionally biased region" description="Low complexity" evidence="10">
    <location>
        <begin position="1"/>
        <end position="15"/>
    </location>
</feature>
<evidence type="ECO:0000256" key="1">
    <source>
        <dbReference type="ARBA" id="ARBA00004473"/>
    </source>
</evidence>
<dbReference type="PANTHER" id="PTHR21257:SF55">
    <property type="entry name" value="DELTA(14)-STEROL REDUCTASE LBR"/>
    <property type="match status" value="1"/>
</dbReference>
<comment type="caution">
    <text evidence="12">The sequence shown here is derived from an EMBL/GenBank/DDBJ whole genome shotgun (WGS) entry which is preliminary data.</text>
</comment>
<evidence type="ECO:0000256" key="7">
    <source>
        <dbReference type="ARBA" id="ARBA00023136"/>
    </source>
</evidence>
<feature type="compositionally biased region" description="Polar residues" evidence="10">
    <location>
        <begin position="42"/>
        <end position="52"/>
    </location>
</feature>
<dbReference type="Pfam" id="PF01222">
    <property type="entry name" value="ERG4_ERG24"/>
    <property type="match status" value="1"/>
</dbReference>
<feature type="compositionally biased region" description="Low complexity" evidence="10">
    <location>
        <begin position="61"/>
        <end position="80"/>
    </location>
</feature>
<dbReference type="InterPro" id="IPR001171">
    <property type="entry name" value="ERG24_DHCR-like"/>
</dbReference>
<sequence length="631" mass="71113">MKTSSKSSSDQVESVVTEKRKKSLGRQKSPARTKSPGRKSPARTSPARTSPARTKPEPTKRSGTPTRTSTRTRSPARLRTASPVTSTPILIPSRRSPIRRSPARAAKEPSEDKEKVDRLVSDVPALRTRKQKIIIDTDTDSDNTESVPEVKEKPKATGGFKHLDTEEINSLGLVRRFTRASQNREVERVVHLKHFDSMVVTKRLGEFSDEDEMLAKKTQPELQKLPETQNRTEFGGVYGVLVYIIAIPTFLIAFYILSYFDAKSFLGVIAHVTLLAILSVLPFGGPKVSATPNKHSKFEYVANGSFCFVIVLLICCGLELKNIPIVDYVINHIFHLLIAYLTLGCLLSVYNYISSFYVPVSALNTHAVGKNAIYGFFMGREINPRISSLDIKILCYRVVLTRVVLFDFAYLYASLNKSVVANTTGIEMDPKLITIQPTLLIYVLLHSVYFLDAIIFEAGWITSFEIQEEAFGYMLCMTYTLYPFLTAAIAKYIVEHGVELASWQLALLSLLFAIGYIVYRGSNSQKNAFRRNPYSPALSHLETIPTTRGKKLLVSGFWGIVRHPNYAADILIHLTFIPFAWPGLAVIYPFFIIMLLLYRSVRDNARCKEKYGAAWDRYCNRVKYILLPKVY</sequence>
<feature type="compositionally biased region" description="Basic residues" evidence="10">
    <location>
        <begin position="19"/>
        <end position="41"/>
    </location>
</feature>
<evidence type="ECO:0000313" key="13">
    <source>
        <dbReference type="Proteomes" id="UP001162156"/>
    </source>
</evidence>
<feature type="region of interest" description="Disordered" evidence="10">
    <location>
        <begin position="1"/>
        <end position="118"/>
    </location>
</feature>
<evidence type="ECO:0000256" key="11">
    <source>
        <dbReference type="SAM" id="Phobius"/>
    </source>
</evidence>
<feature type="transmembrane region" description="Helical" evidence="11">
    <location>
        <begin position="300"/>
        <end position="320"/>
    </location>
</feature>
<evidence type="ECO:0000256" key="9">
    <source>
        <dbReference type="ARBA" id="ARBA00023242"/>
    </source>
</evidence>
<reference evidence="12" key="1">
    <citation type="journal article" date="2023" name="Insect Mol. Biol.">
        <title>Genome sequencing provides insights into the evolution of gene families encoding plant cell wall-degrading enzymes in longhorned beetles.</title>
        <authorList>
            <person name="Shin N.R."/>
            <person name="Okamura Y."/>
            <person name="Kirsch R."/>
            <person name="Pauchet Y."/>
        </authorList>
    </citation>
    <scope>NUCLEOTIDE SEQUENCE</scope>
    <source>
        <strain evidence="12">RBIC_L_NR</strain>
    </source>
</reference>
<feature type="transmembrane region" description="Helical" evidence="11">
    <location>
        <begin position="236"/>
        <end position="257"/>
    </location>
</feature>
<evidence type="ECO:0000256" key="10">
    <source>
        <dbReference type="SAM" id="MobiDB-lite"/>
    </source>
</evidence>
<feature type="transmembrane region" description="Helical" evidence="11">
    <location>
        <begin position="470"/>
        <end position="494"/>
    </location>
</feature>
<keyword evidence="13" id="KW-1185">Reference proteome</keyword>
<keyword evidence="3" id="KW-0597">Phosphoprotein</keyword>
<dbReference type="GO" id="GO:0003677">
    <property type="term" value="F:DNA binding"/>
    <property type="evidence" value="ECO:0007669"/>
    <property type="project" value="UniProtKB-KW"/>
</dbReference>
<dbReference type="GO" id="GO:0006695">
    <property type="term" value="P:cholesterol biosynthetic process"/>
    <property type="evidence" value="ECO:0007669"/>
    <property type="project" value="TreeGrafter"/>
</dbReference>
<name>A0AAV8X6K1_9CUCU</name>
<evidence type="ECO:0000256" key="8">
    <source>
        <dbReference type="ARBA" id="ARBA00023170"/>
    </source>
</evidence>
<feature type="transmembrane region" description="Helical" evidence="11">
    <location>
        <begin position="332"/>
        <end position="350"/>
    </location>
</feature>
<protein>
    <recommendedName>
        <fullName evidence="14">Delta(14)-sterol reductase</fullName>
    </recommendedName>
</protein>
<gene>
    <name evidence="12" type="ORF">NQ314_013366</name>
</gene>
<feature type="transmembrane region" description="Helical" evidence="11">
    <location>
        <begin position="394"/>
        <end position="413"/>
    </location>
</feature>
<keyword evidence="5 11" id="KW-1133">Transmembrane helix</keyword>
<evidence type="ECO:0000256" key="3">
    <source>
        <dbReference type="ARBA" id="ARBA00022553"/>
    </source>
</evidence>